<dbReference type="EnsemblPlants" id="LPERR04G18730.1">
    <property type="protein sequence ID" value="LPERR04G18730.1"/>
    <property type="gene ID" value="LPERR04G18730"/>
</dbReference>
<dbReference type="Proteomes" id="UP000032180">
    <property type="component" value="Chromosome 4"/>
</dbReference>
<dbReference type="Gramene" id="LPERR04G18730.1">
    <property type="protein sequence ID" value="LPERR04G18730.1"/>
    <property type="gene ID" value="LPERR04G18730"/>
</dbReference>
<proteinExistence type="predicted"/>
<feature type="region of interest" description="Disordered" evidence="1">
    <location>
        <begin position="1"/>
        <end position="59"/>
    </location>
</feature>
<reference evidence="2 3" key="1">
    <citation type="submission" date="2012-08" db="EMBL/GenBank/DDBJ databases">
        <title>Oryza genome evolution.</title>
        <authorList>
            <person name="Wing R.A."/>
        </authorList>
    </citation>
    <scope>NUCLEOTIDE SEQUENCE</scope>
</reference>
<name>A0A0D9W8L9_9ORYZ</name>
<evidence type="ECO:0000256" key="1">
    <source>
        <dbReference type="SAM" id="MobiDB-lite"/>
    </source>
</evidence>
<reference evidence="2" key="3">
    <citation type="submission" date="2015-04" db="UniProtKB">
        <authorList>
            <consortium name="EnsemblPlants"/>
        </authorList>
    </citation>
    <scope>IDENTIFICATION</scope>
</reference>
<organism evidence="2 3">
    <name type="scientific">Leersia perrieri</name>
    <dbReference type="NCBI Taxonomy" id="77586"/>
    <lineage>
        <taxon>Eukaryota</taxon>
        <taxon>Viridiplantae</taxon>
        <taxon>Streptophyta</taxon>
        <taxon>Embryophyta</taxon>
        <taxon>Tracheophyta</taxon>
        <taxon>Spermatophyta</taxon>
        <taxon>Magnoliopsida</taxon>
        <taxon>Liliopsida</taxon>
        <taxon>Poales</taxon>
        <taxon>Poaceae</taxon>
        <taxon>BOP clade</taxon>
        <taxon>Oryzoideae</taxon>
        <taxon>Oryzeae</taxon>
        <taxon>Oryzinae</taxon>
        <taxon>Leersia</taxon>
    </lineage>
</organism>
<evidence type="ECO:0000313" key="2">
    <source>
        <dbReference type="EnsemblPlants" id="LPERR04G18730.1"/>
    </source>
</evidence>
<sequence length="150" mass="16141">MKVGWKLPANATGSPPKARPPLSVSLNDIGESASDGSGRRQRDTDAAASDAVDAPPSLDPAVLGRIWPFPVGGDQARGGRARAAGHRSGRVRVWWELASAYFPIDSDAVRLSSTPAPPYFFLVNSCALNTIRRTFYFRSNLDNSAFQHTS</sequence>
<dbReference type="AlphaFoldDB" id="A0A0D9W8L9"/>
<dbReference type="HOGENOM" id="CLU_1743156_0_0_1"/>
<feature type="compositionally biased region" description="Low complexity" evidence="1">
    <location>
        <begin position="46"/>
        <end position="59"/>
    </location>
</feature>
<protein>
    <submittedName>
        <fullName evidence="2">Uncharacterized protein</fullName>
    </submittedName>
</protein>
<evidence type="ECO:0000313" key="3">
    <source>
        <dbReference type="Proteomes" id="UP000032180"/>
    </source>
</evidence>
<reference evidence="3" key="2">
    <citation type="submission" date="2013-12" db="EMBL/GenBank/DDBJ databases">
        <authorList>
            <person name="Yu Y."/>
            <person name="Lee S."/>
            <person name="de Baynast K."/>
            <person name="Wissotski M."/>
            <person name="Liu L."/>
            <person name="Talag J."/>
            <person name="Goicoechea J."/>
            <person name="Angelova A."/>
            <person name="Jetty R."/>
            <person name="Kudrna D."/>
            <person name="Golser W."/>
            <person name="Rivera L."/>
            <person name="Zhang J."/>
            <person name="Wing R."/>
        </authorList>
    </citation>
    <scope>NUCLEOTIDE SEQUENCE</scope>
</reference>
<keyword evidence="3" id="KW-1185">Reference proteome</keyword>
<accession>A0A0D9W8L9</accession>